<evidence type="ECO:0000256" key="3">
    <source>
        <dbReference type="ARBA" id="ARBA00023295"/>
    </source>
</evidence>
<gene>
    <name evidence="11" type="ORF">CYY_005747</name>
</gene>
<dbReference type="FunFam" id="1.50.10.10:FF:000023">
    <property type="entry name" value="Protein-glucosylgalactosylhydroxylysine glucosidase"/>
    <property type="match status" value="1"/>
</dbReference>
<dbReference type="PANTHER" id="PTHR11051">
    <property type="entry name" value="GLYCOSYL HYDROLASE-RELATED"/>
    <property type="match status" value="1"/>
</dbReference>
<feature type="chain" id="PRO_5035282990" description="Protein-glucosylgalactosylhydroxylysine glucosidase" evidence="9">
    <location>
        <begin position="19"/>
        <end position="711"/>
    </location>
</feature>
<reference evidence="11" key="1">
    <citation type="submission" date="2020-01" db="EMBL/GenBank/DDBJ databases">
        <title>Development of genomics and gene disruption for Polysphondylium violaceum indicates a role for the polyketide synthase stlB in stalk morphogenesis.</title>
        <authorList>
            <person name="Narita B."/>
            <person name="Kawabe Y."/>
            <person name="Kin K."/>
            <person name="Saito T."/>
            <person name="Gibbs R."/>
            <person name="Kuspa A."/>
            <person name="Muzny D."/>
            <person name="Queller D."/>
            <person name="Richards S."/>
            <person name="Strassman J."/>
            <person name="Sucgang R."/>
            <person name="Worley K."/>
            <person name="Schaap P."/>
        </authorList>
    </citation>
    <scope>NUCLEOTIDE SEQUENCE</scope>
    <source>
        <strain evidence="11">QSvi11</strain>
    </source>
</reference>
<evidence type="ECO:0000256" key="6">
    <source>
        <dbReference type="ARBA" id="ARBA00066430"/>
    </source>
</evidence>
<evidence type="ECO:0000313" key="12">
    <source>
        <dbReference type="Proteomes" id="UP000695562"/>
    </source>
</evidence>
<accession>A0A8J4PSA9</accession>
<proteinExistence type="inferred from homology"/>
<dbReference type="InterPro" id="IPR012341">
    <property type="entry name" value="6hp_glycosidase-like_sf"/>
</dbReference>
<dbReference type="AlphaFoldDB" id="A0A8J4PSA9"/>
<dbReference type="PROSITE" id="PS51257">
    <property type="entry name" value="PROKAR_LIPOPROTEIN"/>
    <property type="match status" value="1"/>
</dbReference>
<evidence type="ECO:0000256" key="5">
    <source>
        <dbReference type="ARBA" id="ARBA00053339"/>
    </source>
</evidence>
<sequence length="711" mass="78498">MKLLIFLIGFLLISSCFGGVKYKNTVSPPQWWNDRVAQGKLLSSTNEPSNYLMTSVGNGYVAHVIGGNAIYVGGVFNGPALSLRNPSHRALIPNFQTITIGSGAQLQYAGIDLYNGTYTRVYSFVNGAVGTQLFYAHQTIRNILVQEISIDNTVGSQDLTVALGSLTNVSSPDLNINLFDSNSQTSTYNASIIQPEVNFTTCLAITTTNVPTSITVPAGQVSTLTIITSIVTNLETSLYIESSMDIYKTSMIQQPSLLSTHIEAWELIWEARIEIGGNLPLAQAVNSSMFYILQSIRSDWPHSLSPGGLASNGYHGHVFWDAETWMYPPMLILYPSIARDGMLQYRINNLAGAHEKALSYNKGYQGYMFPWESGFSGYEVCPTFAPTGLLEQHITGDISFAMRQYYYTTGDFQWLNSTGYQAIKGMAEFWASRVTVNSDSSVSINGVIPPDEYAVGVDDSVYTNVIAKMALEWAIEAASLVNDNTIPLDQWQSLIDNLVILFDESSQWHPEYQGYNGQTVKQADVVLLGYPLMYNMSSTVRRNDLTYYQYKNDPNGPAMTHSMFAVGWLELGNQTAAEVEFAKSFANIQQPFNVWTETPTGGTTNFITGAGGFLQGIIFGYGGLRISESQYLFNPQLPPNTDSLLIKQLNYLGSTFNLYWNTTTIEIELSYSAPNVQLTCIFSQDSTLLVENLPISLNLGNSFIIKGDKIN</sequence>
<dbReference type="InterPro" id="IPR008928">
    <property type="entry name" value="6-hairpin_glycosidase_sf"/>
</dbReference>
<comment type="function">
    <text evidence="5">Catalyzes the hydrolysis of glucose from the disaccharide unit linked to hydroxylysine residues of collagen and collagen-like proteins.</text>
</comment>
<feature type="domain" description="Glycoside hydrolase family 65 central catalytic" evidence="10">
    <location>
        <begin position="289"/>
        <end position="515"/>
    </location>
</feature>
<evidence type="ECO:0000256" key="9">
    <source>
        <dbReference type="SAM" id="SignalP"/>
    </source>
</evidence>
<dbReference type="Pfam" id="PF03632">
    <property type="entry name" value="Glyco_hydro_65m"/>
    <property type="match status" value="1"/>
</dbReference>
<evidence type="ECO:0000256" key="2">
    <source>
        <dbReference type="ARBA" id="ARBA00022801"/>
    </source>
</evidence>
<evidence type="ECO:0000256" key="4">
    <source>
        <dbReference type="ARBA" id="ARBA00051415"/>
    </source>
</evidence>
<keyword evidence="2" id="KW-0378">Hydrolase</keyword>
<dbReference type="InterPro" id="IPR005195">
    <property type="entry name" value="Glyco_hydro_65_M"/>
</dbReference>
<dbReference type="PANTHER" id="PTHR11051:SF8">
    <property type="entry name" value="PROTEIN-GLUCOSYLGALACTOSYLHYDROXYLYSINE GLUCOSIDASE"/>
    <property type="match status" value="1"/>
</dbReference>
<comment type="similarity">
    <text evidence="1">Belongs to the glycosyl hydrolase 65 family.</text>
</comment>
<dbReference type="OrthoDB" id="200349at2759"/>
<evidence type="ECO:0000313" key="11">
    <source>
        <dbReference type="EMBL" id="KAF2072925.1"/>
    </source>
</evidence>
<dbReference type="EC" id="3.2.1.107" evidence="6"/>
<feature type="signal peptide" evidence="9">
    <location>
        <begin position="1"/>
        <end position="18"/>
    </location>
</feature>
<evidence type="ECO:0000256" key="8">
    <source>
        <dbReference type="ARBA" id="ARBA00079982"/>
    </source>
</evidence>
<name>A0A8J4PSA9_9MYCE</name>
<keyword evidence="9" id="KW-0732">Signal</keyword>
<dbReference type="EMBL" id="AJWJ01000238">
    <property type="protein sequence ID" value="KAF2072925.1"/>
    <property type="molecule type" value="Genomic_DNA"/>
</dbReference>
<protein>
    <recommendedName>
        <fullName evidence="7">Protein-glucosylgalactosylhydroxylysine glucosidase</fullName>
        <ecNumber evidence="6">3.2.1.107</ecNumber>
    </recommendedName>
    <alternativeName>
        <fullName evidence="8">Acid trehalase-like protein 1</fullName>
    </alternativeName>
</protein>
<dbReference type="Proteomes" id="UP000695562">
    <property type="component" value="Unassembled WGS sequence"/>
</dbReference>
<keyword evidence="3" id="KW-0326">Glycosidase</keyword>
<evidence type="ECO:0000256" key="1">
    <source>
        <dbReference type="ARBA" id="ARBA00006768"/>
    </source>
</evidence>
<dbReference type="Gene3D" id="1.50.10.10">
    <property type="match status" value="1"/>
</dbReference>
<organism evidence="11 12">
    <name type="scientific">Polysphondylium violaceum</name>
    <dbReference type="NCBI Taxonomy" id="133409"/>
    <lineage>
        <taxon>Eukaryota</taxon>
        <taxon>Amoebozoa</taxon>
        <taxon>Evosea</taxon>
        <taxon>Eumycetozoa</taxon>
        <taxon>Dictyostelia</taxon>
        <taxon>Dictyosteliales</taxon>
        <taxon>Dictyosteliaceae</taxon>
        <taxon>Polysphondylium</taxon>
    </lineage>
</organism>
<evidence type="ECO:0000259" key="10">
    <source>
        <dbReference type="Pfam" id="PF03632"/>
    </source>
</evidence>
<comment type="catalytic activity">
    <reaction evidence="4">
        <text>(5R)-5-O-[alpha-D-glucosyl-(1-&gt;2)-beta-D-galactosyl]-5-hydroxy-L-lysyl-[collagen] + H2O = (5R)-5-O-(beta-D-galactosyl)-5-hydroxy-L-lysyl-[collagen] + D-glucose</text>
        <dbReference type="Rhea" id="RHEA:11068"/>
        <dbReference type="Rhea" id="RHEA-COMP:12753"/>
        <dbReference type="Rhea" id="RHEA-COMP:12754"/>
        <dbReference type="ChEBI" id="CHEBI:4167"/>
        <dbReference type="ChEBI" id="CHEBI:15377"/>
        <dbReference type="ChEBI" id="CHEBI:133443"/>
        <dbReference type="ChEBI" id="CHEBI:133452"/>
        <dbReference type="EC" id="3.2.1.107"/>
    </reaction>
</comment>
<comment type="caution">
    <text evidence="11">The sequence shown here is derived from an EMBL/GenBank/DDBJ whole genome shotgun (WGS) entry which is preliminary data.</text>
</comment>
<keyword evidence="12" id="KW-1185">Reference proteome</keyword>
<dbReference type="SUPFAM" id="SSF48208">
    <property type="entry name" value="Six-hairpin glycosidases"/>
    <property type="match status" value="1"/>
</dbReference>
<dbReference type="Gene3D" id="2.60.420.10">
    <property type="entry name" value="Maltose phosphorylase, domain 3"/>
    <property type="match status" value="1"/>
</dbReference>
<dbReference type="GO" id="GO:0047402">
    <property type="term" value="F:protein-glucosylgalactosylhydroxylysine glucosidase activity"/>
    <property type="evidence" value="ECO:0007669"/>
    <property type="project" value="UniProtKB-EC"/>
</dbReference>
<evidence type="ECO:0000256" key="7">
    <source>
        <dbReference type="ARBA" id="ARBA00071505"/>
    </source>
</evidence>
<dbReference type="GO" id="GO:0005975">
    <property type="term" value="P:carbohydrate metabolic process"/>
    <property type="evidence" value="ECO:0007669"/>
    <property type="project" value="InterPro"/>
</dbReference>